<dbReference type="EMBL" id="HBEG01046947">
    <property type="protein sequence ID" value="CAD8384859.1"/>
    <property type="molecule type" value="Transcribed_RNA"/>
</dbReference>
<reference evidence="2" key="1">
    <citation type="submission" date="2021-01" db="EMBL/GenBank/DDBJ databases">
        <authorList>
            <person name="Corre E."/>
            <person name="Pelletier E."/>
            <person name="Niang G."/>
            <person name="Scheremetjew M."/>
            <person name="Finn R."/>
            <person name="Kale V."/>
            <person name="Holt S."/>
            <person name="Cochrane G."/>
            <person name="Meng A."/>
            <person name="Brown T."/>
            <person name="Cohen L."/>
        </authorList>
    </citation>
    <scope>NUCLEOTIDE SEQUENCE</scope>
    <source>
        <strain evidence="2">Pbaha01</strain>
    </source>
</reference>
<feature type="domain" description="Rhodanese" evidence="1">
    <location>
        <begin position="455"/>
        <end position="560"/>
    </location>
</feature>
<dbReference type="CDD" id="cd00158">
    <property type="entry name" value="RHOD"/>
    <property type="match status" value="1"/>
</dbReference>
<feature type="domain" description="Rhodanese" evidence="1">
    <location>
        <begin position="273"/>
        <end position="363"/>
    </location>
</feature>
<sequence>MPHPAHPMCIRREAGNQPMFTATPANKDQDLLSVAAEVQRMVECGGFKPIPVEVAVKQLSLGSATILMQHRVSLVEALEAHPKSVRVTIHDGCQVVSWYGVTWLGPGPPPPQRVPEPAPVAWSAASEPAALQPGTCSIQRGKALENMNQLAGTQELQEALQDFARCLLLTPHKTLLVSELGCKMAPGSRAFLRTAKLRAAQLLQCFPDDFELKGSGPATAVTYLHDSPLVCFRPQPRLRELNNARFCRLLKLAADVSECYSAQGVTAREVLDCLNDCLLVDCRTLTERSQGILPNSVAACDLTDRNLAGGEWVVAYCCVGCRAAKWCTDVIQNSRPGSSLVNRVRYLIGGIASWTHFGGQILDPQSRMPTKKVHCWVPELASFFPVARSGYEVACPVEPNDGWGLGPSPTEALGTASGIRYSRLRVLSWEVRLRYWPSVFCVEAQDILDEILAGDKSGYILVDCRTPEEREVSTIAGQGLPVITSEELSSRAMELLWDSGYTAVTFCTVGGRSGVFSKRLCERLVQEGAWTDAPQALSRKVLNMLGGIASWLHNGGGLTDSMGRPTKRFHPWCHAFLDLFPIENLEFVMDEARPDPADALCFAACKMTACEANEGVPQKLLQICNVMPREVISDSLTRAMRSVHAYED</sequence>
<evidence type="ECO:0000259" key="1">
    <source>
        <dbReference type="PROSITE" id="PS50206"/>
    </source>
</evidence>
<accession>A0A7S0B6Q5</accession>
<protein>
    <recommendedName>
        <fullName evidence="1">Rhodanese domain-containing protein</fullName>
    </recommendedName>
</protein>
<name>A0A7S0B6Q5_9DINO</name>
<organism evidence="2">
    <name type="scientific">Pyrodinium bahamense</name>
    <dbReference type="NCBI Taxonomy" id="73915"/>
    <lineage>
        <taxon>Eukaryota</taxon>
        <taxon>Sar</taxon>
        <taxon>Alveolata</taxon>
        <taxon>Dinophyceae</taxon>
        <taxon>Gonyaulacales</taxon>
        <taxon>Pyrocystaceae</taxon>
        <taxon>Pyrodinium</taxon>
    </lineage>
</organism>
<evidence type="ECO:0000313" key="2">
    <source>
        <dbReference type="EMBL" id="CAD8384859.1"/>
    </source>
</evidence>
<gene>
    <name evidence="2" type="ORF">PBAH0796_LOCUS28547</name>
</gene>
<dbReference type="InterPro" id="IPR001763">
    <property type="entry name" value="Rhodanese-like_dom"/>
</dbReference>
<dbReference type="Gene3D" id="3.40.250.10">
    <property type="entry name" value="Rhodanese-like domain"/>
    <property type="match status" value="1"/>
</dbReference>
<dbReference type="AlphaFoldDB" id="A0A7S0B6Q5"/>
<dbReference type="PROSITE" id="PS50206">
    <property type="entry name" value="RHODANESE_3"/>
    <property type="match status" value="2"/>
</dbReference>
<dbReference type="InterPro" id="IPR036873">
    <property type="entry name" value="Rhodanese-like_dom_sf"/>
</dbReference>
<dbReference type="SUPFAM" id="SSF52821">
    <property type="entry name" value="Rhodanese/Cell cycle control phosphatase"/>
    <property type="match status" value="2"/>
</dbReference>
<dbReference type="SMART" id="SM00450">
    <property type="entry name" value="RHOD"/>
    <property type="match status" value="2"/>
</dbReference>
<proteinExistence type="predicted"/>